<dbReference type="SUPFAM" id="SSF64356">
    <property type="entry name" value="SNARE-like"/>
    <property type="match status" value="1"/>
</dbReference>
<dbReference type="InParanoid" id="F0Y7V2"/>
<evidence type="ECO:0000256" key="10">
    <source>
        <dbReference type="ARBA" id="ARBA00023329"/>
    </source>
</evidence>
<reference evidence="14 15" key="1">
    <citation type="journal article" date="2011" name="Proc. Natl. Acad. Sci. U.S.A.">
        <title>Niche of harmful alga Aureococcus anophagefferens revealed through ecogenomics.</title>
        <authorList>
            <person name="Gobler C.J."/>
            <person name="Berry D.L."/>
            <person name="Dyhrman S.T."/>
            <person name="Wilhelm S.W."/>
            <person name="Salamov A."/>
            <person name="Lobanov A.V."/>
            <person name="Zhang Y."/>
            <person name="Collier J.L."/>
            <person name="Wurch L.L."/>
            <person name="Kustka A.B."/>
            <person name="Dill B.D."/>
            <person name="Shah M."/>
            <person name="VerBerkmoes N.C."/>
            <person name="Kuo A."/>
            <person name="Terry A."/>
            <person name="Pangilinan J."/>
            <person name="Lindquist E.A."/>
            <person name="Lucas S."/>
            <person name="Paulsen I.T."/>
            <person name="Hattenrath-Lehmann T.K."/>
            <person name="Talmage S.C."/>
            <person name="Walker E.A."/>
            <person name="Koch F."/>
            <person name="Burson A.M."/>
            <person name="Marcoval M.A."/>
            <person name="Tang Y.Z."/>
            <person name="Lecleir G.R."/>
            <person name="Coyne K.J."/>
            <person name="Berg G.M."/>
            <person name="Bertrand E.M."/>
            <person name="Saito M.A."/>
            <person name="Gladyshev V.N."/>
            <person name="Grigoriev I.V."/>
        </authorList>
    </citation>
    <scope>NUCLEOTIDE SEQUENCE [LARGE SCALE GENOMIC DNA]</scope>
    <source>
        <strain evidence="15">CCMP 1984</strain>
    </source>
</reference>
<keyword evidence="8 12" id="KW-0333">Golgi apparatus</keyword>
<evidence type="ECO:0000313" key="14">
    <source>
        <dbReference type="EMBL" id="EGB08498.1"/>
    </source>
</evidence>
<dbReference type="AlphaFoldDB" id="F0Y7V2"/>
<dbReference type="OrthoDB" id="10249988at2759"/>
<dbReference type="GeneID" id="20227675"/>
<sequence length="181" mass="19728">MEHTPRVLAVIIMDADGNRLVAKYYPVAAGGRTFQAGGETAYEKKLFRKTKHNHAAAVDSDAVMLDGCVAIFRARGDTFLYVVGAGHENELLLDTVLEGLFVALTILLDGSIESRYVLSNLDIVMLAVDELVDQGKILEVEPKTIANRVLMRGVDGTTTITDMSIQDAMKVAQEQLIKSMS</sequence>
<keyword evidence="10 12" id="KW-0968">Cytoplasmic vesicle</keyword>
<comment type="similarity">
    <text evidence="2 12">Belongs to the adaptor complexes small subunit family.</text>
</comment>
<dbReference type="OMA" id="MNCLFES"/>
<keyword evidence="4 12" id="KW-0813">Transport</keyword>
<gene>
    <name evidence="14" type="ORF">AURANDRAFT_69789</name>
</gene>
<keyword evidence="9 12" id="KW-0472">Membrane</keyword>
<feature type="domain" description="AP complex mu/sigma subunit" evidence="13">
    <location>
        <begin position="7"/>
        <end position="152"/>
    </location>
</feature>
<evidence type="ECO:0000256" key="9">
    <source>
        <dbReference type="ARBA" id="ARBA00023136"/>
    </source>
</evidence>
<dbReference type="InterPro" id="IPR022775">
    <property type="entry name" value="AP_mu_sigma_su"/>
</dbReference>
<evidence type="ECO:0000259" key="13">
    <source>
        <dbReference type="Pfam" id="PF01217"/>
    </source>
</evidence>
<dbReference type="FunCoup" id="F0Y7V2">
    <property type="interactions" value="156"/>
</dbReference>
<name>F0Y7V2_AURAN</name>
<dbReference type="InterPro" id="IPR011012">
    <property type="entry name" value="Longin-like_dom_sf"/>
</dbReference>
<keyword evidence="15" id="KW-1185">Reference proteome</keyword>
<evidence type="ECO:0000256" key="7">
    <source>
        <dbReference type="ARBA" id="ARBA00022927"/>
    </source>
</evidence>
<evidence type="ECO:0000256" key="2">
    <source>
        <dbReference type="ARBA" id="ARBA00006972"/>
    </source>
</evidence>
<evidence type="ECO:0000256" key="1">
    <source>
        <dbReference type="ARBA" id="ARBA00004255"/>
    </source>
</evidence>
<evidence type="ECO:0000256" key="5">
    <source>
        <dbReference type="ARBA" id="ARBA00022490"/>
    </source>
</evidence>
<dbReference type="GO" id="GO:0006891">
    <property type="term" value="P:intra-Golgi vesicle-mediated transport"/>
    <property type="evidence" value="ECO:0007669"/>
    <property type="project" value="TreeGrafter"/>
</dbReference>
<comment type="subcellular location">
    <subcellularLocation>
        <location evidence="12">Cytoplasm</location>
    </subcellularLocation>
    <subcellularLocation>
        <location evidence="1 12">Golgi apparatus membrane</location>
        <topology evidence="1 12">Peripheral membrane protein</topology>
        <orientation evidence="1 12">Cytoplasmic side</orientation>
    </subcellularLocation>
    <subcellularLocation>
        <location evidence="12">Cytoplasmic vesicle</location>
        <location evidence="12">COPI-coated vesicle membrane</location>
        <topology evidence="12">Peripheral membrane protein</topology>
        <orientation evidence="12">Cytoplasmic side</orientation>
    </subcellularLocation>
</comment>
<dbReference type="GO" id="GO:0006886">
    <property type="term" value="P:intracellular protein transport"/>
    <property type="evidence" value="ECO:0007669"/>
    <property type="project" value="TreeGrafter"/>
</dbReference>
<comment type="subunit">
    <text evidence="3 12">Oligomeric complex that consists of at least the alpha, beta, beta', gamma, delta, epsilon and zeta subunits.</text>
</comment>
<dbReference type="EMBL" id="GL833127">
    <property type="protein sequence ID" value="EGB08498.1"/>
    <property type="molecule type" value="Genomic_DNA"/>
</dbReference>
<proteinExistence type="inferred from homology"/>
<dbReference type="FunFam" id="3.30.450.60:FF:000013">
    <property type="entry name" value="Coatomer subunit zeta"/>
    <property type="match status" value="1"/>
</dbReference>
<evidence type="ECO:0000256" key="12">
    <source>
        <dbReference type="RuleBase" id="RU366053"/>
    </source>
</evidence>
<evidence type="ECO:0000256" key="3">
    <source>
        <dbReference type="ARBA" id="ARBA00011775"/>
    </source>
</evidence>
<dbReference type="GO" id="GO:0000139">
    <property type="term" value="C:Golgi membrane"/>
    <property type="evidence" value="ECO:0007669"/>
    <property type="project" value="UniProtKB-SubCell"/>
</dbReference>
<protein>
    <recommendedName>
        <fullName evidence="12">Coatomer subunit zeta</fullName>
    </recommendedName>
</protein>
<comment type="function">
    <text evidence="11">The coatomer is a cytosolic protein complex that binds to dilysine motifs and reversibly associates with Golgi non-clathrin-coated vesicles, which further mediate biosynthetic protein transport from the ER, via the Golgi up to the trans Golgi network. Coatomer complex is required for budding from Golgi membranes, and is essential for the retrograde Golgi-to-ER transport of dilysine-tagged proteins. The zeta subunit may be involved in regulating the coat assembly and, hence, the rate of biosynthetic protein transport due to its association-dissociation properties with the coatomer complex.</text>
</comment>
<keyword evidence="6 12" id="KW-0931">ER-Golgi transport</keyword>
<dbReference type="Pfam" id="PF01217">
    <property type="entry name" value="Clat_adaptor_s"/>
    <property type="match status" value="1"/>
</dbReference>
<dbReference type="GO" id="GO:0030126">
    <property type="term" value="C:COPI vesicle coat"/>
    <property type="evidence" value="ECO:0007669"/>
    <property type="project" value="UniProtKB-UniRule"/>
</dbReference>
<dbReference type="GO" id="GO:0006890">
    <property type="term" value="P:retrograde vesicle-mediated transport, Golgi to endoplasmic reticulum"/>
    <property type="evidence" value="ECO:0007669"/>
    <property type="project" value="UniProtKB-UniRule"/>
</dbReference>
<keyword evidence="5 12" id="KW-0963">Cytoplasm</keyword>
<dbReference type="KEGG" id="aaf:AURANDRAFT_69789"/>
<accession>F0Y7V2</accession>
<organism evidence="15">
    <name type="scientific">Aureococcus anophagefferens</name>
    <name type="common">Harmful bloom alga</name>
    <dbReference type="NCBI Taxonomy" id="44056"/>
    <lineage>
        <taxon>Eukaryota</taxon>
        <taxon>Sar</taxon>
        <taxon>Stramenopiles</taxon>
        <taxon>Ochrophyta</taxon>
        <taxon>Pelagophyceae</taxon>
        <taxon>Pelagomonadales</taxon>
        <taxon>Pelagomonadaceae</taxon>
        <taxon>Aureococcus</taxon>
    </lineage>
</organism>
<dbReference type="Proteomes" id="UP000002729">
    <property type="component" value="Unassembled WGS sequence"/>
</dbReference>
<dbReference type="eggNOG" id="KOG3343">
    <property type="taxonomic scope" value="Eukaryota"/>
</dbReference>
<evidence type="ECO:0000313" key="15">
    <source>
        <dbReference type="Proteomes" id="UP000002729"/>
    </source>
</evidence>
<dbReference type="RefSeq" id="XP_009036511.1">
    <property type="nucleotide sequence ID" value="XM_009038263.1"/>
</dbReference>
<dbReference type="PANTHER" id="PTHR11043:SF0">
    <property type="entry name" value="COATOMER SUBUNIT ZETA"/>
    <property type="match status" value="1"/>
</dbReference>
<evidence type="ECO:0000256" key="11">
    <source>
        <dbReference type="ARBA" id="ARBA00045555"/>
    </source>
</evidence>
<evidence type="ECO:0000256" key="8">
    <source>
        <dbReference type="ARBA" id="ARBA00023034"/>
    </source>
</evidence>
<dbReference type="PANTHER" id="PTHR11043">
    <property type="entry name" value="ZETA-COAT PROTEIN"/>
    <property type="match status" value="1"/>
</dbReference>
<evidence type="ECO:0000256" key="6">
    <source>
        <dbReference type="ARBA" id="ARBA00022892"/>
    </source>
</evidence>
<dbReference type="InterPro" id="IPR039652">
    <property type="entry name" value="Coatomer_zeta"/>
</dbReference>
<keyword evidence="7 12" id="KW-0653">Protein transport</keyword>
<evidence type="ECO:0000256" key="4">
    <source>
        <dbReference type="ARBA" id="ARBA00022448"/>
    </source>
</evidence>
<dbReference type="Gene3D" id="3.30.450.60">
    <property type="match status" value="1"/>
</dbReference>